<dbReference type="STRING" id="2070753.A0A3A3A788"/>
<evidence type="ECO:0000313" key="3">
    <source>
        <dbReference type="Proteomes" id="UP000266188"/>
    </source>
</evidence>
<accession>A0A3A3A788</accession>
<sequence length="228" mass="25397">MRHLIASSHTITNPRLFTHIPRLSHLNRSFHSSRPRSSPRRQPHSLDPRLADLGKVIRDEYAVIREGYASPKHPIVLAHGLFGFDELRLAGPYLPGVKYWRGIREALEMKGMKVITATVPPSGSIEARAEELARDIAIGAGGKDVNIIAGLDARCMISHVKPKDFKVLSLTTIATPHRGSAIADYIFEQIGGRLKVETAAFAQLTRKYMQETFNPVTPDDKDVRYVLS</sequence>
<dbReference type="EMBL" id="MVGC01000036">
    <property type="protein sequence ID" value="RJE25835.1"/>
    <property type="molecule type" value="Genomic_DNA"/>
</dbReference>
<evidence type="ECO:0000313" key="2">
    <source>
        <dbReference type="EMBL" id="RJE25835.1"/>
    </source>
</evidence>
<feature type="region of interest" description="Disordered" evidence="1">
    <location>
        <begin position="28"/>
        <end position="49"/>
    </location>
</feature>
<dbReference type="OrthoDB" id="5592486at2759"/>
<proteinExistence type="predicted"/>
<gene>
    <name evidence="2" type="ORF">PHISCL_01811</name>
</gene>
<dbReference type="SUPFAM" id="SSF53474">
    <property type="entry name" value="alpha/beta-Hydrolases"/>
    <property type="match status" value="1"/>
</dbReference>
<organism evidence="2 3">
    <name type="scientific">Aspergillus sclerotialis</name>
    <dbReference type="NCBI Taxonomy" id="2070753"/>
    <lineage>
        <taxon>Eukaryota</taxon>
        <taxon>Fungi</taxon>
        <taxon>Dikarya</taxon>
        <taxon>Ascomycota</taxon>
        <taxon>Pezizomycotina</taxon>
        <taxon>Eurotiomycetes</taxon>
        <taxon>Eurotiomycetidae</taxon>
        <taxon>Eurotiales</taxon>
        <taxon>Aspergillaceae</taxon>
        <taxon>Aspergillus</taxon>
        <taxon>Aspergillus subgen. Polypaecilum</taxon>
    </lineage>
</organism>
<keyword evidence="3" id="KW-1185">Reference proteome</keyword>
<protein>
    <submittedName>
        <fullName evidence="2">Triacylglycerol lipase</fullName>
    </submittedName>
</protein>
<dbReference type="Proteomes" id="UP000266188">
    <property type="component" value="Unassembled WGS sequence"/>
</dbReference>
<evidence type="ECO:0000256" key="1">
    <source>
        <dbReference type="SAM" id="MobiDB-lite"/>
    </source>
</evidence>
<dbReference type="Gene3D" id="3.40.50.1820">
    <property type="entry name" value="alpha/beta hydrolase"/>
    <property type="match status" value="1"/>
</dbReference>
<reference evidence="3" key="1">
    <citation type="submission" date="2017-02" db="EMBL/GenBank/DDBJ databases">
        <authorList>
            <person name="Tafer H."/>
            <person name="Lopandic K."/>
        </authorList>
    </citation>
    <scope>NUCLEOTIDE SEQUENCE [LARGE SCALE GENOMIC DNA]</scope>
    <source>
        <strain evidence="3">CBS 366.77</strain>
    </source>
</reference>
<feature type="compositionally biased region" description="Basic residues" evidence="1">
    <location>
        <begin position="31"/>
        <end position="43"/>
    </location>
</feature>
<dbReference type="InterPro" id="IPR029058">
    <property type="entry name" value="AB_hydrolase_fold"/>
</dbReference>
<comment type="caution">
    <text evidence="2">The sequence shown here is derived from an EMBL/GenBank/DDBJ whole genome shotgun (WGS) entry which is preliminary data.</text>
</comment>
<dbReference type="AlphaFoldDB" id="A0A3A3A788"/>
<name>A0A3A3A788_9EURO</name>